<feature type="domain" description="Hydantoinase B/oxoprolinase" evidence="1">
    <location>
        <begin position="2"/>
        <end position="528"/>
    </location>
</feature>
<evidence type="ECO:0000259" key="1">
    <source>
        <dbReference type="Pfam" id="PF02538"/>
    </source>
</evidence>
<proteinExistence type="predicted"/>
<gene>
    <name evidence="2" type="ORF">DFH01_09170</name>
</gene>
<dbReference type="PANTHER" id="PTHR11365">
    <property type="entry name" value="5-OXOPROLINASE RELATED"/>
    <property type="match status" value="1"/>
</dbReference>
<dbReference type="InterPro" id="IPR003692">
    <property type="entry name" value="Hydantoinase_B"/>
</dbReference>
<evidence type="ECO:0000313" key="3">
    <source>
        <dbReference type="Proteomes" id="UP000245765"/>
    </source>
</evidence>
<protein>
    <submittedName>
        <fullName evidence="2">Methylhydantoinase</fullName>
    </submittedName>
</protein>
<dbReference type="PANTHER" id="PTHR11365:SF23">
    <property type="entry name" value="HYPOTHETICAL 5-OXOPROLINASE (EUROFUNG)-RELATED"/>
    <property type="match status" value="1"/>
</dbReference>
<dbReference type="Pfam" id="PF02538">
    <property type="entry name" value="Hydantoinase_B"/>
    <property type="match status" value="1"/>
</dbReference>
<name>A0A317FHD1_9PROT</name>
<dbReference type="OrthoDB" id="9761586at2"/>
<dbReference type="Proteomes" id="UP000245765">
    <property type="component" value="Unassembled WGS sequence"/>
</dbReference>
<keyword evidence="3" id="KW-1185">Reference proteome</keyword>
<dbReference type="EMBL" id="QGNA01000002">
    <property type="protein sequence ID" value="PWS37038.1"/>
    <property type="molecule type" value="Genomic_DNA"/>
</dbReference>
<evidence type="ECO:0000313" key="2">
    <source>
        <dbReference type="EMBL" id="PWS37038.1"/>
    </source>
</evidence>
<sequence>MDPVQTEIMKNRFTAIAEEAATVAYRTAHTTFVKQTQDFQVALARLSGEFFAFPMMHGVTSGSGQSITGLTGHFPLEELRPDDVLISNDPFSTGGVVTHMMDIHLARPIFVDGELTCWAWSFVHASDIGGAVPGSISPDLHECFQEGLRLRPTKLVRGGALNQDVVNILKDNSRIGDAVWGDLEAMMAAMRLLDRRINALCARIGKAAFHQGVDDVMAYTEMRARRVIAALRDGTYTFTDYIEGDDSGAAVHIHCKLTIKGDEAEVDYSGSSPQVHAAFNFTTGSRTHPFLAMALTNYIQTMEPGIPMNGGMMRPIRGYAQPGSVMNAEFPAAMGNRFVAVMRTYDTLIGCLNQAIPGGIAACGAGQAGIIACGWTDTDTGRGRVAVVEPFCGGSGGRDRCDGVDATDTMLGFLKSTPIEHVETETPLVVRRHELVPGRFGHGRFRGGASVAIELECRAPEVSITVRGLDRFRFQPWGVFGGGSGTNTVTTLNPAGEARNIGRIKLLTLQQGDVLRMVSSSGGGFGPPAARDPALVLRDVLDALLTEEEARAIYGVVIRDRAVDDAATEALRATMPAAAAFAVKHGPAREAHEVVWPVERSVALANRVLAAPPGLRRKLLAEGRAGR</sequence>
<reference evidence="3" key="1">
    <citation type="submission" date="2018-05" db="EMBL/GenBank/DDBJ databases">
        <authorList>
            <person name="Du Z."/>
            <person name="Wang X."/>
        </authorList>
    </citation>
    <scope>NUCLEOTIDE SEQUENCE [LARGE SCALE GENOMIC DNA]</scope>
    <source>
        <strain evidence="3">CQN31</strain>
    </source>
</reference>
<dbReference type="GO" id="GO:0006749">
    <property type="term" value="P:glutathione metabolic process"/>
    <property type="evidence" value="ECO:0007669"/>
    <property type="project" value="TreeGrafter"/>
</dbReference>
<dbReference type="RefSeq" id="WP_109870149.1">
    <property type="nucleotide sequence ID" value="NZ_QGNA01000002.1"/>
</dbReference>
<dbReference type="InterPro" id="IPR045079">
    <property type="entry name" value="Oxoprolinase-like"/>
</dbReference>
<comment type="caution">
    <text evidence="2">The sequence shown here is derived from an EMBL/GenBank/DDBJ whole genome shotgun (WGS) entry which is preliminary data.</text>
</comment>
<dbReference type="AlphaFoldDB" id="A0A317FHD1"/>
<accession>A0A317FHD1</accession>
<dbReference type="GO" id="GO:0005829">
    <property type="term" value="C:cytosol"/>
    <property type="evidence" value="ECO:0007669"/>
    <property type="project" value="TreeGrafter"/>
</dbReference>
<organism evidence="2 3">
    <name type="scientific">Falsiroseomonas bella</name>
    <dbReference type="NCBI Taxonomy" id="2184016"/>
    <lineage>
        <taxon>Bacteria</taxon>
        <taxon>Pseudomonadati</taxon>
        <taxon>Pseudomonadota</taxon>
        <taxon>Alphaproteobacteria</taxon>
        <taxon>Acetobacterales</taxon>
        <taxon>Roseomonadaceae</taxon>
        <taxon>Falsiroseomonas</taxon>
    </lineage>
</organism>
<dbReference type="GO" id="GO:0017168">
    <property type="term" value="F:5-oxoprolinase (ATP-hydrolyzing) activity"/>
    <property type="evidence" value="ECO:0007669"/>
    <property type="project" value="TreeGrafter"/>
</dbReference>